<dbReference type="Pfam" id="PF10382">
    <property type="entry name" value="ZGRF1-like_N"/>
    <property type="match status" value="1"/>
</dbReference>
<protein>
    <recommendedName>
        <fullName evidence="2">5'-3' DNA helicase ZGRF1-like N-terminal domain-containing protein</fullName>
    </recommendedName>
</protein>
<dbReference type="Proteomes" id="UP000192927">
    <property type="component" value="Unassembled WGS sequence"/>
</dbReference>
<sequence>MTSPAARTTATNFTVPSTQNTAPVLEFRCLYSHDLRRKSKRWQDGFMRFHTFNKRIMIYDVPRNFIGDMHWRDDEAVQDGDELQLEKGVLVQVGEAIGSIEQDLTPLFETKRQREAGSPGKATSPPRPTLRATGRSTVEPLSHLRPKSLNALLGTPRGPHGRALLSNKSPYAYRKREENDNLEDGRALKRQRVDSRPSRTSDPPLLARTADCRGIPPDQQKIDPGVAPFASNNRKHIDHEIIEVESSDDDTPASQRATRGQSSRGRDPQNQRGSSPDAPSLFLSQAPDKSLREEETSHTAVVAETLEYSSTGGRQSVCAHTTSHAVINPLRIVSRKPRKKLMYRDFLPQTPSIRGRARNSRRQASDDSSKSLDSDVLEYLGAVKDLRMLQYSEKNPKKAALQAKSTVAPPPQPALHVQQPKRSPRPPLPLLSHPRSALRKFLSESDKVRASTTGKPPPPRRSLQRATSDMTGSRRKVTRAVAPVLEEGKFEDKDLGPWSREAFDLFGWIPEGKGGCGRGNGMRSDE</sequence>
<keyword evidence="4" id="KW-1185">Reference proteome</keyword>
<proteinExistence type="predicted"/>
<evidence type="ECO:0000313" key="3">
    <source>
        <dbReference type="EMBL" id="SLM39788.1"/>
    </source>
</evidence>
<dbReference type="InterPro" id="IPR018838">
    <property type="entry name" value="ZGRF1-like_N"/>
</dbReference>
<dbReference type="GO" id="GO:0006302">
    <property type="term" value="P:double-strand break repair"/>
    <property type="evidence" value="ECO:0007669"/>
    <property type="project" value="TreeGrafter"/>
</dbReference>
<evidence type="ECO:0000313" key="4">
    <source>
        <dbReference type="Proteomes" id="UP000192927"/>
    </source>
</evidence>
<dbReference type="AlphaFoldDB" id="A0A1W5D9E9"/>
<reference evidence="4" key="1">
    <citation type="submission" date="2017-03" db="EMBL/GenBank/DDBJ databases">
        <authorList>
            <person name="Sharma R."/>
            <person name="Thines M."/>
        </authorList>
    </citation>
    <scope>NUCLEOTIDE SEQUENCE [LARGE SCALE GENOMIC DNA]</scope>
</reference>
<name>A0A1W5D9E9_9LECA</name>
<feature type="domain" description="5'-3' DNA helicase ZGRF1-like N-terminal" evidence="2">
    <location>
        <begin position="24"/>
        <end position="104"/>
    </location>
</feature>
<feature type="region of interest" description="Disordered" evidence="1">
    <location>
        <begin position="345"/>
        <end position="372"/>
    </location>
</feature>
<evidence type="ECO:0000256" key="1">
    <source>
        <dbReference type="SAM" id="MobiDB-lite"/>
    </source>
</evidence>
<dbReference type="PANTHER" id="PTHR28535:SF1">
    <property type="entry name" value="PROTEIN ZGRF1"/>
    <property type="match status" value="1"/>
</dbReference>
<dbReference type="EMBL" id="FWEW01003550">
    <property type="protein sequence ID" value="SLM39788.1"/>
    <property type="molecule type" value="Genomic_DNA"/>
</dbReference>
<dbReference type="InterPro" id="IPR052800">
    <property type="entry name" value="DNA_Repair_Helicase_ZGRF1"/>
</dbReference>
<dbReference type="GO" id="GO:0035861">
    <property type="term" value="C:site of double-strand break"/>
    <property type="evidence" value="ECO:0007669"/>
    <property type="project" value="TreeGrafter"/>
</dbReference>
<feature type="compositionally biased region" description="Polar residues" evidence="1">
    <location>
        <begin position="252"/>
        <end position="263"/>
    </location>
</feature>
<feature type="region of interest" description="Disordered" evidence="1">
    <location>
        <begin position="111"/>
        <end position="298"/>
    </location>
</feature>
<organism evidence="3 4">
    <name type="scientific">Lasallia pustulata</name>
    <dbReference type="NCBI Taxonomy" id="136370"/>
    <lineage>
        <taxon>Eukaryota</taxon>
        <taxon>Fungi</taxon>
        <taxon>Dikarya</taxon>
        <taxon>Ascomycota</taxon>
        <taxon>Pezizomycotina</taxon>
        <taxon>Lecanoromycetes</taxon>
        <taxon>OSLEUM clade</taxon>
        <taxon>Umbilicariomycetidae</taxon>
        <taxon>Umbilicariales</taxon>
        <taxon>Umbilicariaceae</taxon>
        <taxon>Lasallia</taxon>
    </lineage>
</organism>
<feature type="compositionally biased region" description="Basic and acidic residues" evidence="1">
    <location>
        <begin position="174"/>
        <end position="199"/>
    </location>
</feature>
<evidence type="ECO:0000259" key="2">
    <source>
        <dbReference type="Pfam" id="PF10382"/>
    </source>
</evidence>
<feature type="compositionally biased region" description="Basic and acidic residues" evidence="1">
    <location>
        <begin position="363"/>
        <end position="372"/>
    </location>
</feature>
<dbReference type="GO" id="GO:0005634">
    <property type="term" value="C:nucleus"/>
    <property type="evidence" value="ECO:0007669"/>
    <property type="project" value="TreeGrafter"/>
</dbReference>
<feature type="region of interest" description="Disordered" evidence="1">
    <location>
        <begin position="395"/>
        <end position="480"/>
    </location>
</feature>
<dbReference type="PANTHER" id="PTHR28535">
    <property type="entry name" value="ZINC FINGER GRF-TYPE CONTAINING 1"/>
    <property type="match status" value="1"/>
</dbReference>
<accession>A0A1W5D9E9</accession>